<evidence type="ECO:0000256" key="1">
    <source>
        <dbReference type="ARBA" id="ARBA00010923"/>
    </source>
</evidence>
<evidence type="ECO:0000256" key="3">
    <source>
        <dbReference type="ARBA" id="ARBA00023125"/>
    </source>
</evidence>
<proteinExistence type="inferred from homology"/>
<dbReference type="InterPro" id="IPR000055">
    <property type="entry name" value="Restrct_endonuc_typeI_TRD"/>
</dbReference>
<dbReference type="REBASE" id="45430">
    <property type="entry name" value="S1.MhaIllORF2720P"/>
</dbReference>
<accession>H6N6X9</accession>
<dbReference type="GO" id="GO:0009035">
    <property type="term" value="F:type I site-specific deoxyribonuclease activity"/>
    <property type="evidence" value="ECO:0007669"/>
    <property type="project" value="UniProtKB-EC"/>
</dbReference>
<keyword evidence="6" id="KW-1185">Reference proteome</keyword>
<evidence type="ECO:0000313" key="5">
    <source>
        <dbReference type="EMBL" id="AEW45401.1"/>
    </source>
</evidence>
<evidence type="ECO:0000313" key="6">
    <source>
        <dbReference type="Proteomes" id="UP000009135"/>
    </source>
</evidence>
<dbReference type="OrthoDB" id="396674at2"/>
<dbReference type="Gene3D" id="3.90.220.20">
    <property type="entry name" value="DNA methylase specificity domains"/>
    <property type="match status" value="1"/>
</dbReference>
<dbReference type="EC" id="3.1.21.3" evidence="5"/>
<dbReference type="EMBL" id="CP003199">
    <property type="protein sequence ID" value="AEW45401.1"/>
    <property type="molecule type" value="Genomic_DNA"/>
</dbReference>
<sequence length="193" mass="22059">MLKDLLKGEVRTFLLGEVCKIQRGRSFSSKEYRDEGSPILRVRNIQDNQLCTDGLVYFSLEDCKKDLSKFIVKFGDIGVTTTGKGMFFSNSVNDSFYMNSDICRIDPNLELLDKEYLFHFLLTLDLEPLIGGGVVPHLDIGKLKIVKVPVPSLSAQREIASTLGKFREIEREINLREKQYEYYRNYLIGGSSK</sequence>
<dbReference type="InterPro" id="IPR044946">
    <property type="entry name" value="Restrct_endonuc_typeI_TRD_sf"/>
</dbReference>
<evidence type="ECO:0000259" key="4">
    <source>
        <dbReference type="Pfam" id="PF01420"/>
    </source>
</evidence>
<dbReference type="SUPFAM" id="SSF116734">
    <property type="entry name" value="DNA methylase specificity domain"/>
    <property type="match status" value="1"/>
</dbReference>
<dbReference type="InterPro" id="IPR052021">
    <property type="entry name" value="Type-I_RS_S_subunit"/>
</dbReference>
<comment type="similarity">
    <text evidence="1">Belongs to the type-I restriction system S methylase family.</text>
</comment>
<dbReference type="GO" id="GO:0003677">
    <property type="term" value="F:DNA binding"/>
    <property type="evidence" value="ECO:0007669"/>
    <property type="project" value="UniProtKB-KW"/>
</dbReference>
<reference evidence="5 6" key="1">
    <citation type="journal article" date="2012" name="J. Bacteriol.">
        <title>Complete genome sequence of Mycoplasma haemocanis strain Illinois.</title>
        <authorList>
            <person name="do Nascimento N.C."/>
            <person name="Guimaraes A.M."/>
            <person name="Santos A.P."/>
            <person name="Sanmiguel P.J."/>
            <person name="Messick J.B."/>
        </authorList>
    </citation>
    <scope>NUCLEOTIDE SEQUENCE [LARGE SCALE GENOMIC DNA]</scope>
    <source>
        <strain evidence="5 6">Illinois</strain>
    </source>
</reference>
<dbReference type="STRING" id="1111676.MHC_02685"/>
<dbReference type="HOGENOM" id="CLU_021095_5_1_14"/>
<keyword evidence="2" id="KW-0680">Restriction system</keyword>
<keyword evidence="3" id="KW-0238">DNA-binding</keyword>
<dbReference type="PANTHER" id="PTHR30408:SF12">
    <property type="entry name" value="TYPE I RESTRICTION ENZYME MJAVIII SPECIFICITY SUBUNIT"/>
    <property type="match status" value="1"/>
</dbReference>
<keyword evidence="5" id="KW-0378">Hydrolase</keyword>
<protein>
    <submittedName>
        <fullName evidence="5">Type I restriction enzyme specificity HsdS domain protein</fullName>
        <ecNumber evidence="5">3.1.21.3</ecNumber>
    </submittedName>
</protein>
<dbReference type="AlphaFoldDB" id="H6N6X9"/>
<dbReference type="Proteomes" id="UP000009135">
    <property type="component" value="Chromosome"/>
</dbReference>
<gene>
    <name evidence="5" type="ordered locus">MHC_02685</name>
</gene>
<evidence type="ECO:0000256" key="2">
    <source>
        <dbReference type="ARBA" id="ARBA00022747"/>
    </source>
</evidence>
<dbReference type="GO" id="GO:0009307">
    <property type="term" value="P:DNA restriction-modification system"/>
    <property type="evidence" value="ECO:0007669"/>
    <property type="project" value="UniProtKB-KW"/>
</dbReference>
<feature type="domain" description="Type I restriction modification DNA specificity" evidence="4">
    <location>
        <begin position="9"/>
        <end position="173"/>
    </location>
</feature>
<dbReference type="PANTHER" id="PTHR30408">
    <property type="entry name" value="TYPE-1 RESTRICTION ENZYME ECOKI SPECIFICITY PROTEIN"/>
    <property type="match status" value="1"/>
</dbReference>
<dbReference type="KEGG" id="mhe:MHC_02685"/>
<dbReference type="Pfam" id="PF01420">
    <property type="entry name" value="Methylase_S"/>
    <property type="match status" value="1"/>
</dbReference>
<organism evidence="5 6">
    <name type="scientific">Mycoplasma haemocanis (strain Illinois)</name>
    <dbReference type="NCBI Taxonomy" id="1111676"/>
    <lineage>
        <taxon>Bacteria</taxon>
        <taxon>Bacillati</taxon>
        <taxon>Mycoplasmatota</taxon>
        <taxon>Mollicutes</taxon>
        <taxon>Mycoplasmataceae</taxon>
        <taxon>Mycoplasma</taxon>
    </lineage>
</organism>
<name>H6N6X9_MYCHN</name>